<evidence type="ECO:0000313" key="3">
    <source>
        <dbReference type="Proteomes" id="UP001642360"/>
    </source>
</evidence>
<dbReference type="Proteomes" id="UP001642360">
    <property type="component" value="Unassembled WGS sequence"/>
</dbReference>
<comment type="caution">
    <text evidence="2">The sequence shown here is derived from an EMBL/GenBank/DDBJ whole genome shotgun (WGS) entry which is preliminary data.</text>
</comment>
<keyword evidence="3" id="KW-1185">Reference proteome</keyword>
<evidence type="ECO:0000313" key="2">
    <source>
        <dbReference type="EMBL" id="CAK9145435.1"/>
    </source>
</evidence>
<feature type="non-terminal residue" evidence="2">
    <location>
        <position position="1"/>
    </location>
</feature>
<feature type="compositionally biased region" description="Basic and acidic residues" evidence="1">
    <location>
        <begin position="95"/>
        <end position="110"/>
    </location>
</feature>
<feature type="region of interest" description="Disordered" evidence="1">
    <location>
        <begin position="165"/>
        <end position="203"/>
    </location>
</feature>
<accession>A0ABC8RLK8</accession>
<protein>
    <submittedName>
        <fullName evidence="2">Uncharacterized protein</fullName>
    </submittedName>
</protein>
<dbReference type="EMBL" id="CAUOFW020001491">
    <property type="protein sequence ID" value="CAK9145435.1"/>
    <property type="molecule type" value="Genomic_DNA"/>
</dbReference>
<evidence type="ECO:0000256" key="1">
    <source>
        <dbReference type="SAM" id="MobiDB-lite"/>
    </source>
</evidence>
<sequence>PIGKVLAYDQTKLSLARPGVARVCVEVNLLSNNPSRIWLDMRDEGARWQKIIYEKSKKYYKSCRKKVHGEDDCRRRKVTDLEVDDKGKNPLRTDTQTEKVTNDKGKRKQSEQAGNPTMQTKERGSGFRKDKDNLRQPNLTAKNKGVWIQQNKGGELKDFTTKNGSCNTKINEGRPLEVGKEDMPDKGEHSGKDNVDHNGEDFLPKESSRKLLRRYWVPVHMRF</sequence>
<organism evidence="2 3">
    <name type="scientific">Ilex paraguariensis</name>
    <name type="common">yerba mate</name>
    <dbReference type="NCBI Taxonomy" id="185542"/>
    <lineage>
        <taxon>Eukaryota</taxon>
        <taxon>Viridiplantae</taxon>
        <taxon>Streptophyta</taxon>
        <taxon>Embryophyta</taxon>
        <taxon>Tracheophyta</taxon>
        <taxon>Spermatophyta</taxon>
        <taxon>Magnoliopsida</taxon>
        <taxon>eudicotyledons</taxon>
        <taxon>Gunneridae</taxon>
        <taxon>Pentapetalae</taxon>
        <taxon>asterids</taxon>
        <taxon>campanulids</taxon>
        <taxon>Aquifoliales</taxon>
        <taxon>Aquifoliaceae</taxon>
        <taxon>Ilex</taxon>
    </lineage>
</organism>
<dbReference type="PANTHER" id="PTHR31286">
    <property type="entry name" value="GLYCINE-RICH CELL WALL STRUCTURAL PROTEIN 1.8-LIKE"/>
    <property type="match status" value="1"/>
</dbReference>
<name>A0ABC8RLK8_9AQUA</name>
<gene>
    <name evidence="2" type="ORF">ILEXP_LOCUS13248</name>
</gene>
<reference evidence="2 3" key="1">
    <citation type="submission" date="2024-02" db="EMBL/GenBank/DDBJ databases">
        <authorList>
            <person name="Vignale AGUSTIN F."/>
            <person name="Sosa J E."/>
            <person name="Modenutti C."/>
        </authorList>
    </citation>
    <scope>NUCLEOTIDE SEQUENCE [LARGE SCALE GENOMIC DNA]</scope>
</reference>
<dbReference type="AlphaFoldDB" id="A0ABC8RLK8"/>
<feature type="region of interest" description="Disordered" evidence="1">
    <location>
        <begin position="84"/>
        <end position="143"/>
    </location>
</feature>
<feature type="compositionally biased region" description="Basic and acidic residues" evidence="1">
    <location>
        <begin position="120"/>
        <end position="134"/>
    </location>
</feature>
<dbReference type="PANTHER" id="PTHR31286:SF180">
    <property type="entry name" value="OS10G0362600 PROTEIN"/>
    <property type="match status" value="1"/>
</dbReference>
<feature type="compositionally biased region" description="Basic and acidic residues" evidence="1">
    <location>
        <begin position="171"/>
        <end position="203"/>
    </location>
</feature>
<proteinExistence type="predicted"/>
<dbReference type="InterPro" id="IPR040256">
    <property type="entry name" value="At4g02000-like"/>
</dbReference>